<dbReference type="EC" id="2.7.11.1" evidence="6"/>
<evidence type="ECO:0000259" key="27">
    <source>
        <dbReference type="PROSITE" id="PS50076"/>
    </source>
</evidence>
<feature type="compositionally biased region" description="Polar residues" evidence="25">
    <location>
        <begin position="1114"/>
        <end position="1157"/>
    </location>
</feature>
<dbReference type="GO" id="GO:0005794">
    <property type="term" value="C:Golgi apparatus"/>
    <property type="evidence" value="ECO:0007669"/>
    <property type="project" value="UniProtKB-SubCell"/>
</dbReference>
<dbReference type="PROSITE" id="PS51182">
    <property type="entry name" value="C2_TENSIN"/>
    <property type="match status" value="1"/>
</dbReference>
<dbReference type="OrthoDB" id="1717591at2759"/>
<dbReference type="Gene3D" id="1.10.287.110">
    <property type="entry name" value="DnaJ domain"/>
    <property type="match status" value="1"/>
</dbReference>
<dbReference type="FunFam" id="2.60.40.1110:FF:000001">
    <property type="entry name" value="cyclin-G-associated kinase isoform X2"/>
    <property type="match status" value="1"/>
</dbReference>
<evidence type="ECO:0000256" key="13">
    <source>
        <dbReference type="ARBA" id="ARBA00022777"/>
    </source>
</evidence>
<dbReference type="InterPro" id="IPR001623">
    <property type="entry name" value="DnaJ_domain"/>
</dbReference>
<dbReference type="InterPro" id="IPR029021">
    <property type="entry name" value="Prot-tyrosine_phosphatase-like"/>
</dbReference>
<feature type="region of interest" description="Disordered" evidence="25">
    <location>
        <begin position="1051"/>
        <end position="1157"/>
    </location>
</feature>
<dbReference type="InterPro" id="IPR008271">
    <property type="entry name" value="Ser/Thr_kinase_AS"/>
</dbReference>
<dbReference type="GO" id="GO:0072318">
    <property type="term" value="P:clathrin coat disassembly"/>
    <property type="evidence" value="ECO:0007669"/>
    <property type="project" value="TreeGrafter"/>
</dbReference>
<gene>
    <name evidence="30" type="primary">Gak_0</name>
    <name evidence="30" type="ORF">GTO96_0016447</name>
</gene>
<comment type="subcellular location">
    <subcellularLocation>
        <location evidence="2">Cell junction</location>
        <location evidence="2">Focal adhesion</location>
    </subcellularLocation>
    <subcellularLocation>
        <location evidence="3">Cytoplasm</location>
        <location evidence="3">Perinuclear region</location>
    </subcellularLocation>
    <subcellularLocation>
        <location evidence="1">Cytoplasmic vesicle</location>
        <location evidence="1">Clathrin-coated vesicle</location>
    </subcellularLocation>
    <subcellularLocation>
        <location evidence="4">Golgi apparatus</location>
        <location evidence="4">trans-Golgi network</location>
    </subcellularLocation>
</comment>
<comment type="similarity">
    <text evidence="5">Belongs to the protein kinase superfamily. AGC Ser/Thr protein kinase family. PKC subfamily.</text>
</comment>
<keyword evidence="8" id="KW-0963">Cytoplasm</keyword>
<evidence type="ECO:0000256" key="2">
    <source>
        <dbReference type="ARBA" id="ARBA00004246"/>
    </source>
</evidence>
<evidence type="ECO:0000259" key="29">
    <source>
        <dbReference type="PROSITE" id="PS51182"/>
    </source>
</evidence>
<evidence type="ECO:0000256" key="16">
    <source>
        <dbReference type="ARBA" id="ARBA00022990"/>
    </source>
</evidence>
<dbReference type="InterPro" id="IPR011009">
    <property type="entry name" value="Kinase-like_dom_sf"/>
</dbReference>
<keyword evidence="19" id="KW-0968">Cytoplasmic vesicle</keyword>
<dbReference type="InterPro" id="IPR029023">
    <property type="entry name" value="Tensin_phosphatase"/>
</dbReference>
<evidence type="ECO:0000256" key="11">
    <source>
        <dbReference type="ARBA" id="ARBA00022679"/>
    </source>
</evidence>
<evidence type="ECO:0000259" key="28">
    <source>
        <dbReference type="PROSITE" id="PS51181"/>
    </source>
</evidence>
<keyword evidence="9" id="KW-0723">Serine/threonine-protein kinase</keyword>
<evidence type="ECO:0000256" key="10">
    <source>
        <dbReference type="ARBA" id="ARBA00022553"/>
    </source>
</evidence>
<dbReference type="GO" id="GO:0030276">
    <property type="term" value="F:clathrin binding"/>
    <property type="evidence" value="ECO:0007669"/>
    <property type="project" value="TreeGrafter"/>
</dbReference>
<feature type="compositionally biased region" description="Polar residues" evidence="25">
    <location>
        <begin position="782"/>
        <end position="803"/>
    </location>
</feature>
<feature type="region of interest" description="Disordered" evidence="25">
    <location>
        <begin position="754"/>
        <end position="864"/>
    </location>
</feature>
<dbReference type="InterPro" id="IPR014020">
    <property type="entry name" value="Tensin_C2-dom"/>
</dbReference>
<proteinExistence type="inferred from homology"/>
<evidence type="ECO:0000256" key="24">
    <source>
        <dbReference type="ARBA" id="ARBA00076380"/>
    </source>
</evidence>
<evidence type="ECO:0000256" key="15">
    <source>
        <dbReference type="ARBA" id="ARBA00022949"/>
    </source>
</evidence>
<dbReference type="CDD" id="cd14564">
    <property type="entry name" value="PTP_GAK"/>
    <property type="match status" value="1"/>
</dbReference>
<evidence type="ECO:0000313" key="30">
    <source>
        <dbReference type="EMBL" id="KAG2465799.1"/>
    </source>
</evidence>
<dbReference type="Proteomes" id="UP000886611">
    <property type="component" value="Unassembled WGS sequence"/>
</dbReference>
<protein>
    <recommendedName>
        <fullName evidence="23">Cyclin-G-associated kinase</fullName>
        <ecNumber evidence="6">2.7.11.1</ecNumber>
    </recommendedName>
    <alternativeName>
        <fullName evidence="24">DnaJ homolog subfamily C member 26</fullName>
    </alternativeName>
</protein>
<evidence type="ECO:0000256" key="12">
    <source>
        <dbReference type="ARBA" id="ARBA00022741"/>
    </source>
</evidence>
<dbReference type="InterPro" id="IPR035892">
    <property type="entry name" value="C2_domain_sf"/>
</dbReference>
<dbReference type="CDD" id="cd06257">
    <property type="entry name" value="DnaJ"/>
    <property type="match status" value="1"/>
</dbReference>
<keyword evidence="17" id="KW-0333">Golgi apparatus</keyword>
<feature type="non-terminal residue" evidence="30">
    <location>
        <position position="1"/>
    </location>
</feature>
<dbReference type="PROSITE" id="PS50076">
    <property type="entry name" value="DNAJ_2"/>
    <property type="match status" value="1"/>
</dbReference>
<dbReference type="PROSITE" id="PS50011">
    <property type="entry name" value="PROTEIN_KINASE_DOM"/>
    <property type="match status" value="1"/>
</dbReference>
<comment type="catalytic activity">
    <reaction evidence="20">
        <text>L-threonyl-[protein] + ATP = O-phospho-L-threonyl-[protein] + ADP + H(+)</text>
        <dbReference type="Rhea" id="RHEA:46608"/>
        <dbReference type="Rhea" id="RHEA-COMP:11060"/>
        <dbReference type="Rhea" id="RHEA-COMP:11605"/>
        <dbReference type="ChEBI" id="CHEBI:15378"/>
        <dbReference type="ChEBI" id="CHEBI:30013"/>
        <dbReference type="ChEBI" id="CHEBI:30616"/>
        <dbReference type="ChEBI" id="CHEBI:61977"/>
        <dbReference type="ChEBI" id="CHEBI:456216"/>
        <dbReference type="EC" id="2.7.11.1"/>
    </reaction>
</comment>
<feature type="compositionally biased region" description="Polar residues" evidence="25">
    <location>
        <begin position="1051"/>
        <end position="1067"/>
    </location>
</feature>
<feature type="compositionally biased region" description="Basic and acidic residues" evidence="25">
    <location>
        <begin position="808"/>
        <end position="825"/>
    </location>
</feature>
<dbReference type="GO" id="GO:0030136">
    <property type="term" value="C:clathrin-coated vesicle"/>
    <property type="evidence" value="ECO:0007669"/>
    <property type="project" value="UniProtKB-SubCell"/>
</dbReference>
<dbReference type="InterPro" id="IPR000719">
    <property type="entry name" value="Prot_kinase_dom"/>
</dbReference>
<evidence type="ECO:0000256" key="6">
    <source>
        <dbReference type="ARBA" id="ARBA00012513"/>
    </source>
</evidence>
<evidence type="ECO:0000256" key="3">
    <source>
        <dbReference type="ARBA" id="ARBA00004556"/>
    </source>
</evidence>
<dbReference type="InterPro" id="IPR036869">
    <property type="entry name" value="J_dom_sf"/>
</dbReference>
<evidence type="ECO:0000259" key="26">
    <source>
        <dbReference type="PROSITE" id="PS50011"/>
    </source>
</evidence>
<feature type="compositionally biased region" description="Polar residues" evidence="25">
    <location>
        <begin position="1077"/>
        <end position="1092"/>
    </location>
</feature>
<dbReference type="Pfam" id="PF00069">
    <property type="entry name" value="Pkinase"/>
    <property type="match status" value="1"/>
</dbReference>
<evidence type="ECO:0000256" key="22">
    <source>
        <dbReference type="ARBA" id="ARBA00054326"/>
    </source>
</evidence>
<evidence type="ECO:0000256" key="20">
    <source>
        <dbReference type="ARBA" id="ARBA00047899"/>
    </source>
</evidence>
<dbReference type="PANTHER" id="PTHR23172:SF34">
    <property type="entry name" value="CYCLIN-G-ASSOCIATED KINASE"/>
    <property type="match status" value="1"/>
</dbReference>
<dbReference type="GO" id="GO:0004674">
    <property type="term" value="F:protein serine/threonine kinase activity"/>
    <property type="evidence" value="ECO:0007669"/>
    <property type="project" value="UniProtKB-KW"/>
</dbReference>
<dbReference type="FunFam" id="3.90.190.10:FF:000008">
    <property type="entry name" value="putative tyrosine-protein phosphatase auxilin isoform X2"/>
    <property type="match status" value="1"/>
</dbReference>
<comment type="function">
    <text evidence="22">Associates with cyclin G and CDK5. Seems to act as an auxilin homolog that is involved in the uncoating of clathrin-coated vesicles by Hsc70 in non-neuronal cells. Expression oscillates slightly during the cell cycle, peaking at G1. May play a role in clathrin-mediated endocytosis and intracellular trafficking, and in the dynamics of clathrin assembly/disassembly.</text>
</comment>
<keyword evidence="14" id="KW-0067">ATP-binding</keyword>
<evidence type="ECO:0000256" key="19">
    <source>
        <dbReference type="ARBA" id="ARBA00023329"/>
    </source>
</evidence>
<keyword evidence="31" id="KW-1185">Reference proteome</keyword>
<dbReference type="Gene3D" id="1.10.510.10">
    <property type="entry name" value="Transferase(Phosphotransferase) domain 1"/>
    <property type="match status" value="1"/>
</dbReference>
<feature type="domain" description="Phosphatase tensin-type" evidence="28">
    <location>
        <begin position="405"/>
        <end position="572"/>
    </location>
</feature>
<accession>A0A8X7XDT4</accession>
<dbReference type="PROSITE" id="PS00108">
    <property type="entry name" value="PROTEIN_KINASE_ST"/>
    <property type="match status" value="1"/>
</dbReference>
<keyword evidence="11" id="KW-0808">Transferase</keyword>
<dbReference type="PROSITE" id="PS51181">
    <property type="entry name" value="PPASE_TENSIN"/>
    <property type="match status" value="1"/>
</dbReference>
<evidence type="ECO:0000256" key="17">
    <source>
        <dbReference type="ARBA" id="ARBA00023034"/>
    </source>
</evidence>
<evidence type="ECO:0000313" key="31">
    <source>
        <dbReference type="Proteomes" id="UP000886611"/>
    </source>
</evidence>
<feature type="domain" description="Protein kinase" evidence="26">
    <location>
        <begin position="39"/>
        <end position="315"/>
    </location>
</feature>
<dbReference type="GO" id="GO:0005524">
    <property type="term" value="F:ATP binding"/>
    <property type="evidence" value="ECO:0007669"/>
    <property type="project" value="UniProtKB-KW"/>
</dbReference>
<dbReference type="SUPFAM" id="SSF46565">
    <property type="entry name" value="Chaperone J-domain"/>
    <property type="match status" value="1"/>
</dbReference>
<comment type="catalytic activity">
    <reaction evidence="21">
        <text>L-seryl-[protein] + ATP = O-phospho-L-seryl-[protein] + ADP + H(+)</text>
        <dbReference type="Rhea" id="RHEA:17989"/>
        <dbReference type="Rhea" id="RHEA-COMP:9863"/>
        <dbReference type="Rhea" id="RHEA-COMP:11604"/>
        <dbReference type="ChEBI" id="CHEBI:15378"/>
        <dbReference type="ChEBI" id="CHEBI:29999"/>
        <dbReference type="ChEBI" id="CHEBI:30616"/>
        <dbReference type="ChEBI" id="CHEBI:83421"/>
        <dbReference type="ChEBI" id="CHEBI:456216"/>
        <dbReference type="EC" id="2.7.11.1"/>
    </reaction>
</comment>
<dbReference type="PANTHER" id="PTHR23172">
    <property type="entry name" value="AUXILIN/CYCLIN G-ASSOCIATED KINASE-RELATED"/>
    <property type="match status" value="1"/>
</dbReference>
<name>A0A8X7XDT4_POLSE</name>
<dbReference type="FunFam" id="1.10.287.110:FF:000002">
    <property type="entry name" value="putative tyrosine-protein phosphatase auxilin isoform X2"/>
    <property type="match status" value="1"/>
</dbReference>
<evidence type="ECO:0000256" key="21">
    <source>
        <dbReference type="ARBA" id="ARBA00048679"/>
    </source>
</evidence>
<dbReference type="FunFam" id="1.10.510.10:FF:000228">
    <property type="entry name" value="cyclin-G-associated kinase isoform X1"/>
    <property type="match status" value="1"/>
</dbReference>
<dbReference type="SMART" id="SM01326">
    <property type="entry name" value="PTEN_C2"/>
    <property type="match status" value="1"/>
</dbReference>
<evidence type="ECO:0000256" key="18">
    <source>
        <dbReference type="ARBA" id="ARBA00023306"/>
    </source>
</evidence>
<dbReference type="EMBL" id="JAATIS010001721">
    <property type="protein sequence ID" value="KAG2465799.1"/>
    <property type="molecule type" value="Genomic_DNA"/>
</dbReference>
<keyword evidence="13 30" id="KW-0418">Kinase</keyword>
<dbReference type="SUPFAM" id="SSF49562">
    <property type="entry name" value="C2 domain (Calcium/lipid-binding domain, CaLB)"/>
    <property type="match status" value="1"/>
</dbReference>
<keyword evidence="16" id="KW-0007">Acetylation</keyword>
<evidence type="ECO:0000256" key="4">
    <source>
        <dbReference type="ARBA" id="ARBA00004601"/>
    </source>
</evidence>
<evidence type="ECO:0000256" key="5">
    <source>
        <dbReference type="ARBA" id="ARBA00005490"/>
    </source>
</evidence>
<dbReference type="CDD" id="cd14036">
    <property type="entry name" value="STKc_GAK"/>
    <property type="match status" value="1"/>
</dbReference>
<keyword evidence="18" id="KW-0131">Cell cycle</keyword>
<evidence type="ECO:0000256" key="25">
    <source>
        <dbReference type="SAM" id="MobiDB-lite"/>
    </source>
</evidence>
<dbReference type="Gene3D" id="3.90.190.10">
    <property type="entry name" value="Protein tyrosine phosphatase superfamily"/>
    <property type="match status" value="1"/>
</dbReference>
<keyword evidence="15" id="KW-0965">Cell junction</keyword>
<evidence type="ECO:0000256" key="9">
    <source>
        <dbReference type="ARBA" id="ARBA00022527"/>
    </source>
</evidence>
<dbReference type="GO" id="GO:0048471">
    <property type="term" value="C:perinuclear region of cytoplasm"/>
    <property type="evidence" value="ECO:0007669"/>
    <property type="project" value="UniProtKB-SubCell"/>
</dbReference>
<feature type="domain" description="J" evidence="27">
    <location>
        <begin position="1256"/>
        <end position="1320"/>
    </location>
</feature>
<dbReference type="GO" id="GO:0072583">
    <property type="term" value="P:clathrin-dependent endocytosis"/>
    <property type="evidence" value="ECO:0007669"/>
    <property type="project" value="TreeGrafter"/>
</dbReference>
<keyword evidence="10" id="KW-0597">Phosphoprotein</keyword>
<sequence length="1320" mass="146307">MSLFQSALDFLAGPGTAGAASRDQNDFVGQTVEMGEMKLRIKRVIAEGGFAFVYEAQDIGSGKDYALKRLLSNEEEKNKAIIQEVCFMKKLSGHTNIVQFCSAASIGKEESDTGQAEFLILTELCRGQLVDFIKKVEAKGPLTCDAVLKIFYQTCRAVQHMHKQKPPIIHRDLKIENLLISHQGTIKLCDFGSSTTIAHYPDYSWSAQKRSMVEEEITRNTTPAYRTPEMIDLYSNYPINEKQDIWALGCILYLLCFKQHPFEEGAKLQIVNGKYTIPPNDARYTVFHNLIRSMLKINPEERLSIVEIVNQLQEISAARNVTPKSPVTELLEQNGGYGNSITPRSSISSASQPPKPVAQINNIHNSGNLPSDDQSVSGGFFDILKGGTERILSNIKDTSSKVIQSVANYAKGDLDLSYITSRIAVMSFPAEGVESAIKNNIEDVRLFLDSRHAGQYAVYNLSQRAYRYTKFHNRVSECGWQARRAPTLQNLYSICKNMHQWLKQDQKNICIVHCLDGRAASAVAVCAFLCFCRLFTTAEAAVYMFSMKRCPPGIWPSHKRYIEYMCDMMAEEPIIPHTKPILIKSIILTPVPLFNKQRNGCRPFCEVYAGDQRVVSTSQEYDKMREFKIEDGKAEIPLGNTVQGDILIIIYHARSTLGGRLQAKMASMKMFQIQFHTGFVPRNATTVKFAKYDLDACDIQEKYPDLFQVNLEVEVEPRDRHSSRSLPWENFPTKGLNPKILFSSREEQQEVLAKFGKPELPRQPGSTAFYDAETPRSETHQDSSNTDPESPQSTDTNANSFFQTLDWDDGREKDVMSDGDFIKETDLEDQDDNSNPSNHDFSPLHGEEADLECEPGETSQQQNNEPLFDVDFTELTKDTKAEESVDLLGLNTETQPVEAHIQGGMKTSSSNADLLNDLFAPSGTAIPQTLGGSTENLIGGTEEPNFFFTPGTGSLGQGTIQSNTAVSANAGDPFDPFGIGSSSVAGHQSDSNLFGDLLSPSGTSSSFLPSNPLVPPPSSSSEFFNLNHLSSESSKLSSSASHPDLLGNWNTWTSSQKSNRTIPSQDSKPVISGATPGVSSGSSINQTKSQSFDPFADLGNLGTNLPGGGLSAPGINQKSSQTSTSGNQWQSNRPPTANKTWSQHQAAKPNQQPSKPNYTVNFSVIGGREERGIRGPGFGPKPKVKASDFEDLLSNQGFASKNDKRVPKTIAEMRKQELAKDMDPLKLKILEWIEGKERNIRALLSTLHTVLWEGENKWKPVGMADLVNPDQVKKYYRKAALVVHPDKATGQPYEQYAKMIFMELSDAWSEFENQGSKALF</sequence>
<feature type="domain" description="C2 tensin-type" evidence="29">
    <location>
        <begin position="578"/>
        <end position="716"/>
    </location>
</feature>
<comment type="caution">
    <text evidence="30">The sequence shown here is derived from an EMBL/GenBank/DDBJ whole genome shotgun (WGS) entry which is preliminary data.</text>
</comment>
<evidence type="ECO:0000256" key="1">
    <source>
        <dbReference type="ARBA" id="ARBA00004132"/>
    </source>
</evidence>
<organism evidence="30 31">
    <name type="scientific">Polypterus senegalus</name>
    <name type="common">Senegal bichir</name>
    <dbReference type="NCBI Taxonomy" id="55291"/>
    <lineage>
        <taxon>Eukaryota</taxon>
        <taxon>Metazoa</taxon>
        <taxon>Chordata</taxon>
        <taxon>Craniata</taxon>
        <taxon>Vertebrata</taxon>
        <taxon>Euteleostomi</taxon>
        <taxon>Actinopterygii</taxon>
        <taxon>Polypteriformes</taxon>
        <taxon>Polypteridae</taxon>
        <taxon>Polypterus</taxon>
    </lineage>
</organism>
<dbReference type="Pfam" id="PF10409">
    <property type="entry name" value="PTEN_C2"/>
    <property type="match status" value="1"/>
</dbReference>
<dbReference type="GO" id="GO:0005925">
    <property type="term" value="C:focal adhesion"/>
    <property type="evidence" value="ECO:0007669"/>
    <property type="project" value="UniProtKB-SubCell"/>
</dbReference>
<feature type="non-terminal residue" evidence="30">
    <location>
        <position position="1320"/>
    </location>
</feature>
<evidence type="ECO:0000256" key="8">
    <source>
        <dbReference type="ARBA" id="ARBA00022490"/>
    </source>
</evidence>
<evidence type="ECO:0000256" key="7">
    <source>
        <dbReference type="ARBA" id="ARBA00022481"/>
    </source>
</evidence>
<dbReference type="SUPFAM" id="SSF56112">
    <property type="entry name" value="Protein kinase-like (PK-like)"/>
    <property type="match status" value="1"/>
</dbReference>
<dbReference type="SUPFAM" id="SSF52799">
    <property type="entry name" value="(Phosphotyrosine protein) phosphatases II"/>
    <property type="match status" value="1"/>
</dbReference>
<evidence type="ECO:0000256" key="14">
    <source>
        <dbReference type="ARBA" id="ARBA00022840"/>
    </source>
</evidence>
<evidence type="ECO:0000256" key="23">
    <source>
        <dbReference type="ARBA" id="ARBA00068393"/>
    </source>
</evidence>
<reference evidence="30 31" key="1">
    <citation type="journal article" date="2021" name="Cell">
        <title>Tracing the genetic footprints of vertebrate landing in non-teleost ray-finned fishes.</title>
        <authorList>
            <person name="Bi X."/>
            <person name="Wang K."/>
            <person name="Yang L."/>
            <person name="Pan H."/>
            <person name="Jiang H."/>
            <person name="Wei Q."/>
            <person name="Fang M."/>
            <person name="Yu H."/>
            <person name="Zhu C."/>
            <person name="Cai Y."/>
            <person name="He Y."/>
            <person name="Gan X."/>
            <person name="Zeng H."/>
            <person name="Yu D."/>
            <person name="Zhu Y."/>
            <person name="Jiang H."/>
            <person name="Qiu Q."/>
            <person name="Yang H."/>
            <person name="Zhang Y.E."/>
            <person name="Wang W."/>
            <person name="Zhu M."/>
            <person name="He S."/>
            <person name="Zhang G."/>
        </authorList>
    </citation>
    <scope>NUCLEOTIDE SEQUENCE [LARGE SCALE GENOMIC DNA]</scope>
    <source>
        <strain evidence="30">Bchr_013</strain>
    </source>
</reference>
<keyword evidence="7" id="KW-0488">Methylation</keyword>
<dbReference type="SMART" id="SM00271">
    <property type="entry name" value="DnaJ"/>
    <property type="match status" value="1"/>
</dbReference>
<dbReference type="SMART" id="SM00220">
    <property type="entry name" value="S_TKc"/>
    <property type="match status" value="1"/>
</dbReference>
<dbReference type="Gene3D" id="2.60.40.1110">
    <property type="match status" value="1"/>
</dbReference>
<keyword evidence="12" id="KW-0547">Nucleotide-binding</keyword>